<feature type="domain" description="ABC transmembrane type-1" evidence="10">
    <location>
        <begin position="23"/>
        <end position="312"/>
    </location>
</feature>
<dbReference type="Gene3D" id="1.20.1560.10">
    <property type="entry name" value="ABC transporter type 1, transmembrane domain"/>
    <property type="match status" value="1"/>
</dbReference>
<dbReference type="InterPro" id="IPR017871">
    <property type="entry name" value="ABC_transporter-like_CS"/>
</dbReference>
<dbReference type="InterPro" id="IPR003593">
    <property type="entry name" value="AAA+_ATPase"/>
</dbReference>
<dbReference type="GO" id="GO:0016887">
    <property type="term" value="F:ATP hydrolysis activity"/>
    <property type="evidence" value="ECO:0007669"/>
    <property type="project" value="InterPro"/>
</dbReference>
<feature type="transmembrane region" description="Helical" evidence="8">
    <location>
        <begin position="255"/>
        <end position="277"/>
    </location>
</feature>
<dbReference type="SMART" id="SM00382">
    <property type="entry name" value="AAA"/>
    <property type="match status" value="1"/>
</dbReference>
<feature type="coiled-coil region" evidence="7">
    <location>
        <begin position="225"/>
        <end position="252"/>
    </location>
</feature>
<dbReference type="PROSITE" id="PS50929">
    <property type="entry name" value="ABC_TM1F"/>
    <property type="match status" value="1"/>
</dbReference>
<evidence type="ECO:0000256" key="2">
    <source>
        <dbReference type="ARBA" id="ARBA00022692"/>
    </source>
</evidence>
<dbReference type="PANTHER" id="PTHR24221">
    <property type="entry name" value="ATP-BINDING CASSETTE SUB-FAMILY B"/>
    <property type="match status" value="1"/>
</dbReference>
<dbReference type="AlphaFoldDB" id="A0A9X9XD03"/>
<evidence type="ECO:0000256" key="1">
    <source>
        <dbReference type="ARBA" id="ARBA00004651"/>
    </source>
</evidence>
<dbReference type="Proteomes" id="UP001138709">
    <property type="component" value="Unassembled WGS sequence"/>
</dbReference>
<evidence type="ECO:0000313" key="11">
    <source>
        <dbReference type="EMBL" id="MBR0681589.1"/>
    </source>
</evidence>
<feature type="transmembrane region" description="Helical" evidence="8">
    <location>
        <begin position="143"/>
        <end position="164"/>
    </location>
</feature>
<dbReference type="PANTHER" id="PTHR24221:SF654">
    <property type="entry name" value="ATP-BINDING CASSETTE SUB-FAMILY B MEMBER 6"/>
    <property type="match status" value="1"/>
</dbReference>
<reference evidence="11" key="2">
    <citation type="journal article" date="2021" name="Syst. Appl. Microbiol.">
        <title>Roseomonas hellenica sp. nov., isolated from roots of wild-growing Alkanna tinctoria.</title>
        <authorList>
            <person name="Rat A."/>
            <person name="Naranjo H.D."/>
            <person name="Lebbe L."/>
            <person name="Cnockaert M."/>
            <person name="Krigas N."/>
            <person name="Grigoriadou K."/>
            <person name="Maloupa E."/>
            <person name="Willems A."/>
        </authorList>
    </citation>
    <scope>NUCLEOTIDE SEQUENCE</scope>
    <source>
        <strain evidence="11">LMG 31228</strain>
    </source>
</reference>
<evidence type="ECO:0000256" key="4">
    <source>
        <dbReference type="ARBA" id="ARBA00022840"/>
    </source>
</evidence>
<evidence type="ECO:0000259" key="9">
    <source>
        <dbReference type="PROSITE" id="PS50893"/>
    </source>
</evidence>
<keyword evidence="4 11" id="KW-0067">ATP-binding</keyword>
<sequence>MRRWAPLGLVLRLFLAERRGALLAGAGFAALTVLAGVALLGLSGWFITATALAGLTAAGALAFDVFQPSAGIRFLALARTAARYGERVVAHDATLGLLAALRERLFRGYTAPETARTLAARPARLLFRLTSDVDALDSVYLRLLLPGVAALATALAAGAGLALLDVRLGAGLAGALIIVGLGLPLWLARAAERAARRRAAALEALRARGVDLVGGQVALLLAGRLGAQAEAVMAAEARLAEAEDALHRMETAAGFGFGAASALLLAGAALAAAGLAGQDAISAPQAALVMLVALAALEPFAALRRGAIELGRSARAAARLSPALEAPPAVPAIAAPEPGLALSLRGVGFAHPGAPGPLFDGLDLSVARGERVAVIGASGAGKSTLLGLLTGEVAPQAGQVAALRSAVLSQRVDLFHDSVRGNLLLADPGADDARLWQALEAVQLAGHVRALPRGLDTPLGEGGEGLSSGQRRRLGLARMILRRAPLWLLDEPTEGLDAEHAGRVLSWVMDAGPGICILAITHLRREAMIADRLLQFDRGRLIADWRRGEGGFKIALETLRPD</sequence>
<dbReference type="InterPro" id="IPR027417">
    <property type="entry name" value="P-loop_NTPase"/>
</dbReference>
<evidence type="ECO:0000256" key="3">
    <source>
        <dbReference type="ARBA" id="ARBA00022741"/>
    </source>
</evidence>
<dbReference type="SUPFAM" id="SSF52540">
    <property type="entry name" value="P-loop containing nucleoside triphosphate hydrolases"/>
    <property type="match status" value="1"/>
</dbReference>
<dbReference type="EMBL" id="JAAEDL010000012">
    <property type="protein sequence ID" value="MBR0681589.1"/>
    <property type="molecule type" value="Genomic_DNA"/>
</dbReference>
<comment type="caution">
    <text evidence="11">The sequence shown here is derived from an EMBL/GenBank/DDBJ whole genome shotgun (WGS) entry which is preliminary data.</text>
</comment>
<dbReference type="Pfam" id="PF00005">
    <property type="entry name" value="ABC_tran"/>
    <property type="match status" value="1"/>
</dbReference>
<dbReference type="GO" id="GO:0005524">
    <property type="term" value="F:ATP binding"/>
    <property type="evidence" value="ECO:0007669"/>
    <property type="project" value="UniProtKB-KW"/>
</dbReference>
<evidence type="ECO:0000259" key="10">
    <source>
        <dbReference type="PROSITE" id="PS50929"/>
    </source>
</evidence>
<dbReference type="InterPro" id="IPR011527">
    <property type="entry name" value="ABC1_TM_dom"/>
</dbReference>
<dbReference type="InterPro" id="IPR039421">
    <property type="entry name" value="Type_1_exporter"/>
</dbReference>
<dbReference type="InterPro" id="IPR003439">
    <property type="entry name" value="ABC_transporter-like_ATP-bd"/>
</dbReference>
<evidence type="ECO:0000313" key="12">
    <source>
        <dbReference type="Proteomes" id="UP001138709"/>
    </source>
</evidence>
<keyword evidence="5 8" id="KW-1133">Transmembrane helix</keyword>
<feature type="transmembrane region" description="Helical" evidence="8">
    <location>
        <begin position="45"/>
        <end position="66"/>
    </location>
</feature>
<gene>
    <name evidence="11" type="ORF">GXW74_13920</name>
</gene>
<dbReference type="GO" id="GO:0005886">
    <property type="term" value="C:plasma membrane"/>
    <property type="evidence" value="ECO:0007669"/>
    <property type="project" value="UniProtKB-SubCell"/>
</dbReference>
<dbReference type="GO" id="GO:0140359">
    <property type="term" value="F:ABC-type transporter activity"/>
    <property type="evidence" value="ECO:0007669"/>
    <property type="project" value="InterPro"/>
</dbReference>
<feature type="transmembrane region" description="Helical" evidence="8">
    <location>
        <begin position="170"/>
        <end position="188"/>
    </location>
</feature>
<dbReference type="GO" id="GO:0034040">
    <property type="term" value="F:ATPase-coupled lipid transmembrane transporter activity"/>
    <property type="evidence" value="ECO:0007669"/>
    <property type="project" value="TreeGrafter"/>
</dbReference>
<name>A0A9X9XD03_9PROT</name>
<keyword evidence="7" id="KW-0175">Coiled coil</keyword>
<feature type="transmembrane region" description="Helical" evidence="8">
    <location>
        <begin position="283"/>
        <end position="303"/>
    </location>
</feature>
<evidence type="ECO:0000256" key="6">
    <source>
        <dbReference type="ARBA" id="ARBA00023136"/>
    </source>
</evidence>
<dbReference type="SUPFAM" id="SSF90123">
    <property type="entry name" value="ABC transporter transmembrane region"/>
    <property type="match status" value="1"/>
</dbReference>
<evidence type="ECO:0000256" key="5">
    <source>
        <dbReference type="ARBA" id="ARBA00022989"/>
    </source>
</evidence>
<dbReference type="RefSeq" id="WP_211847115.1">
    <property type="nucleotide sequence ID" value="NZ_JAAEDL010000012.1"/>
</dbReference>
<dbReference type="PROSITE" id="PS00211">
    <property type="entry name" value="ABC_TRANSPORTER_1"/>
    <property type="match status" value="1"/>
</dbReference>
<feature type="transmembrane region" description="Helical" evidence="8">
    <location>
        <begin position="21"/>
        <end position="39"/>
    </location>
</feature>
<keyword evidence="12" id="KW-1185">Reference proteome</keyword>
<dbReference type="Gene3D" id="3.40.50.300">
    <property type="entry name" value="P-loop containing nucleotide triphosphate hydrolases"/>
    <property type="match status" value="1"/>
</dbReference>
<feature type="domain" description="ABC transporter" evidence="9">
    <location>
        <begin position="342"/>
        <end position="558"/>
    </location>
</feature>
<reference evidence="11" key="1">
    <citation type="submission" date="2020-01" db="EMBL/GenBank/DDBJ databases">
        <authorList>
            <person name="Rat A."/>
        </authorList>
    </citation>
    <scope>NUCLEOTIDE SEQUENCE</scope>
    <source>
        <strain evidence="11">LMG 31228</strain>
    </source>
</reference>
<keyword evidence="3" id="KW-0547">Nucleotide-binding</keyword>
<organism evidence="11 12">
    <name type="scientific">Neoroseomonas eburnea</name>
    <dbReference type="NCBI Taxonomy" id="1346889"/>
    <lineage>
        <taxon>Bacteria</taxon>
        <taxon>Pseudomonadati</taxon>
        <taxon>Pseudomonadota</taxon>
        <taxon>Alphaproteobacteria</taxon>
        <taxon>Acetobacterales</taxon>
        <taxon>Acetobacteraceae</taxon>
        <taxon>Neoroseomonas</taxon>
    </lineage>
</organism>
<evidence type="ECO:0000256" key="7">
    <source>
        <dbReference type="SAM" id="Coils"/>
    </source>
</evidence>
<accession>A0A9X9XD03</accession>
<proteinExistence type="predicted"/>
<keyword evidence="2 8" id="KW-0812">Transmembrane</keyword>
<keyword evidence="6 8" id="KW-0472">Membrane</keyword>
<comment type="subcellular location">
    <subcellularLocation>
        <location evidence="1">Cell membrane</location>
        <topology evidence="1">Multi-pass membrane protein</topology>
    </subcellularLocation>
</comment>
<protein>
    <submittedName>
        <fullName evidence="11">ATP-binding cassette domain-containing protein</fullName>
    </submittedName>
</protein>
<dbReference type="PROSITE" id="PS50893">
    <property type="entry name" value="ABC_TRANSPORTER_2"/>
    <property type="match status" value="1"/>
</dbReference>
<evidence type="ECO:0000256" key="8">
    <source>
        <dbReference type="SAM" id="Phobius"/>
    </source>
</evidence>
<dbReference type="InterPro" id="IPR036640">
    <property type="entry name" value="ABC1_TM_sf"/>
</dbReference>